<comment type="caution">
    <text evidence="2">The sequence shown here is derived from an EMBL/GenBank/DDBJ whole genome shotgun (WGS) entry which is preliminary data.</text>
</comment>
<reference evidence="2 3" key="1">
    <citation type="submission" date="2024-01" db="EMBL/GenBank/DDBJ databases">
        <title>Pseudocitrobacter sp. Endophytic strain Cyp-38L.</title>
        <authorList>
            <person name="Amer M.A."/>
            <person name="Hamed S.M."/>
        </authorList>
    </citation>
    <scope>NUCLEOTIDE SEQUENCE [LARGE SCALE GENOMIC DNA]</scope>
    <source>
        <strain evidence="2 3">Cyp38S</strain>
    </source>
</reference>
<dbReference type="EMBL" id="JAYMYY010000006">
    <property type="protein sequence ID" value="MEO3991744.1"/>
    <property type="molecule type" value="Genomic_DNA"/>
</dbReference>
<name>A0ABV0HQ87_9ENTR</name>
<dbReference type="Gene3D" id="2.60.40.2700">
    <property type="match status" value="1"/>
</dbReference>
<evidence type="ECO:0000313" key="2">
    <source>
        <dbReference type="EMBL" id="MEO3991744.1"/>
    </source>
</evidence>
<dbReference type="Proteomes" id="UP001444146">
    <property type="component" value="Unassembled WGS sequence"/>
</dbReference>
<keyword evidence="3" id="KW-1185">Reference proteome</keyword>
<evidence type="ECO:0000256" key="1">
    <source>
        <dbReference type="SAM" id="SignalP"/>
    </source>
</evidence>
<protein>
    <submittedName>
        <fullName evidence="2">SinI family autotransporter-associated protein</fullName>
    </submittedName>
</protein>
<dbReference type="InterPro" id="IPR047745">
    <property type="entry name" value="SinI-like"/>
</dbReference>
<keyword evidence="1" id="KW-0732">Signal</keyword>
<proteinExistence type="predicted"/>
<sequence>MKQETKRGLTKIALALMLAGYCAVPAALAANESGGNLRSGQWTSITETTGTLQGTVPWINRSSTETAVGDKDHVTVTIDRGTRSPVTSDSDKQFHIGDTVTVNWSVGDTEGDADNGANNTGTLNDLTKATIIWTRSDSQDGTPVEIGGSEGKTSYTITDADADKYIGIKITPTTSTGDPNVGTQIILKDLSTNAGGGSDSDDIPEGPVVDNKLNVVIYKEGTQTNLLGTSTKIDVNTTYKVLLWSDKNGNDTYDAGEDVTANYNYRWKFTGTSAQLHTAGGIVNSSFNNNDLVIPQTNAEAKTAFDNASGNLTLGADGVQGYGLTIDYQRK</sequence>
<organism evidence="2 3">
    <name type="scientific">Pseudocitrobacter cyperus</name>
    <dbReference type="NCBI Taxonomy" id="3112843"/>
    <lineage>
        <taxon>Bacteria</taxon>
        <taxon>Pseudomonadati</taxon>
        <taxon>Pseudomonadota</taxon>
        <taxon>Gammaproteobacteria</taxon>
        <taxon>Enterobacterales</taxon>
        <taxon>Enterobacteriaceae</taxon>
        <taxon>Pseudocitrobacter</taxon>
    </lineage>
</organism>
<evidence type="ECO:0000313" key="3">
    <source>
        <dbReference type="Proteomes" id="UP001444146"/>
    </source>
</evidence>
<dbReference type="RefSeq" id="WP_347796028.1">
    <property type="nucleotide sequence ID" value="NZ_JAYMYY010000006.1"/>
</dbReference>
<gene>
    <name evidence="2" type="ORF">VSR74_18205</name>
</gene>
<feature type="signal peptide" evidence="1">
    <location>
        <begin position="1"/>
        <end position="29"/>
    </location>
</feature>
<feature type="chain" id="PRO_5045727912" evidence="1">
    <location>
        <begin position="30"/>
        <end position="331"/>
    </location>
</feature>
<dbReference type="NCBIfam" id="NF040711">
    <property type="entry name" value="partner_SinI"/>
    <property type="match status" value="1"/>
</dbReference>
<accession>A0ABV0HQ87</accession>